<sequence length="671" mass="74611">MKRVLIVNKTFPAAGLELLKNKVQYTVVPHLDFEPESLPTIKKELKNVDAIIWNTKHRLTGPLLDLAGPNLKCVSTMSSGTDHIDIHEFEKRQLPLGSTPQVLDDSVADITVGLVIAAARRFKEGVAELESGDCKFGVQWRLGQDIAGSTVGIVGFGGIGQAVLRRLRGFDVKRFLYSGRTDKPEAKALGAERLPIEELLRLSDYHDRALLHDKQACETQLHSEVKASLTHAYHASSSAAARHHDQKLSAPAKCRNQPIFNHEAPKLTAIKAVPCQEPQTAVLSLNSITDENENNKVNTDANQNVVELKPFSKAELTNNASPVTVINIDNCVAKYSIESPKPESTNYRILKSNKIRYNLHEKLEKGKEKKTIKKEEQITKEESPKTELAPKEPIHEKPKRPNTLDFIKPNPDIAFKPQRVAETEPCRSVSPAPPKQEPQPVKETTPGGTYRPERGFPVNVSVNVNCHMDYGYDPWLEDYSNPRPITSVNLTVCTPTSNMASPIREAREDDGFEGHVLVTVSPSTTRGPPRRRAPPPPSRLETGHRPSRSAPEPPDTAQAAPLPSPAAAQKLRDDVERLRDQCDTLAKQGGLREFILCLSRGFITPGKAKPPKPKKRPPASWQCHMCTFRNHPLLDKCEQCDMPRVFVVRASDGITVRLMPGRRKIVRSWVL</sequence>
<keyword evidence="2" id="KW-1185">Reference proteome</keyword>
<dbReference type="Proteomes" id="UP001064048">
    <property type="component" value="Chromosome 23"/>
</dbReference>
<comment type="caution">
    <text evidence="1">The sequence shown here is derived from an EMBL/GenBank/DDBJ whole genome shotgun (WGS) entry which is preliminary data.</text>
</comment>
<organism evidence="1 2">
    <name type="scientific">Choristoneura fumiferana</name>
    <name type="common">Spruce budworm moth</name>
    <name type="synonym">Archips fumiferana</name>
    <dbReference type="NCBI Taxonomy" id="7141"/>
    <lineage>
        <taxon>Eukaryota</taxon>
        <taxon>Metazoa</taxon>
        <taxon>Ecdysozoa</taxon>
        <taxon>Arthropoda</taxon>
        <taxon>Hexapoda</taxon>
        <taxon>Insecta</taxon>
        <taxon>Pterygota</taxon>
        <taxon>Neoptera</taxon>
        <taxon>Endopterygota</taxon>
        <taxon>Lepidoptera</taxon>
        <taxon>Glossata</taxon>
        <taxon>Ditrysia</taxon>
        <taxon>Tortricoidea</taxon>
        <taxon>Tortricidae</taxon>
        <taxon>Tortricinae</taxon>
        <taxon>Choristoneura</taxon>
    </lineage>
</organism>
<accession>A0ACC0KTQ3</accession>
<evidence type="ECO:0000313" key="1">
    <source>
        <dbReference type="EMBL" id="KAI8439673.1"/>
    </source>
</evidence>
<name>A0ACC0KTQ3_CHOFU</name>
<evidence type="ECO:0000313" key="2">
    <source>
        <dbReference type="Proteomes" id="UP001064048"/>
    </source>
</evidence>
<reference evidence="1 2" key="1">
    <citation type="journal article" date="2022" name="Genome Biol. Evol.">
        <title>The Spruce Budworm Genome: Reconstructing the Evolutionary History of Antifreeze Proteins.</title>
        <authorList>
            <person name="Beliveau C."/>
            <person name="Gagne P."/>
            <person name="Picq S."/>
            <person name="Vernygora O."/>
            <person name="Keeling C.I."/>
            <person name="Pinkney K."/>
            <person name="Doucet D."/>
            <person name="Wen F."/>
            <person name="Johnston J.S."/>
            <person name="Maaroufi H."/>
            <person name="Boyle B."/>
            <person name="Laroche J."/>
            <person name="Dewar K."/>
            <person name="Juretic N."/>
            <person name="Blackburn G."/>
            <person name="Nisole A."/>
            <person name="Brunet B."/>
            <person name="Brandao M."/>
            <person name="Lumley L."/>
            <person name="Duan J."/>
            <person name="Quan G."/>
            <person name="Lucarotti C.J."/>
            <person name="Roe A.D."/>
            <person name="Sperling F.A.H."/>
            <person name="Levesque R.C."/>
            <person name="Cusson M."/>
        </authorList>
    </citation>
    <scope>NUCLEOTIDE SEQUENCE [LARGE SCALE GENOMIC DNA]</scope>
    <source>
        <strain evidence="1">Glfc:IPQL:Cfum</strain>
    </source>
</reference>
<dbReference type="EMBL" id="CM046123">
    <property type="protein sequence ID" value="KAI8439673.1"/>
    <property type="molecule type" value="Genomic_DNA"/>
</dbReference>
<gene>
    <name evidence="1" type="ORF">MSG28_013373</name>
</gene>
<proteinExistence type="predicted"/>
<protein>
    <submittedName>
        <fullName evidence="1">Uncharacterized protein</fullName>
    </submittedName>
</protein>